<feature type="domain" description="Zinc finger Ogr/Delta-type" evidence="1">
    <location>
        <begin position="4"/>
        <end position="50"/>
    </location>
</feature>
<organism evidence="2 3">
    <name type="scientific">Pseudomonas flexibilis</name>
    <dbReference type="NCBI Taxonomy" id="706570"/>
    <lineage>
        <taxon>Bacteria</taxon>
        <taxon>Pseudomonadati</taxon>
        <taxon>Pseudomonadota</taxon>
        <taxon>Gammaproteobacteria</taxon>
        <taxon>Pseudomonadales</taxon>
        <taxon>Pseudomonadaceae</taxon>
        <taxon>Pseudomonas</taxon>
    </lineage>
</organism>
<dbReference type="AlphaFoldDB" id="A0A1N6YKZ8"/>
<evidence type="ECO:0000313" key="2">
    <source>
        <dbReference type="EMBL" id="SIR15255.1"/>
    </source>
</evidence>
<protein>
    <submittedName>
        <fullName evidence="2">Ogr/Delta-like zinc finger</fullName>
    </submittedName>
</protein>
<proteinExistence type="predicted"/>
<sequence length="83" mass="9396">MRINCKACGHKARISSRNELSPTFIDLYCQCLDVNCGHTFVMSLTYSRTLRPSAGAIDQLLFDRLSQLPASQQRQLFDQLSTN</sequence>
<reference evidence="2 3" key="1">
    <citation type="submission" date="2017-01" db="EMBL/GenBank/DDBJ databases">
        <authorList>
            <person name="Mah S.A."/>
            <person name="Swanson W.J."/>
            <person name="Moy G.W."/>
            <person name="Vacquier V.D."/>
        </authorList>
    </citation>
    <scope>NUCLEOTIDE SEQUENCE [LARGE SCALE GENOMIC DNA]</scope>
    <source>
        <strain evidence="2 3">ATCC 29606</strain>
    </source>
</reference>
<dbReference type="EMBL" id="FTMC01000015">
    <property type="protein sequence ID" value="SIR15255.1"/>
    <property type="molecule type" value="Genomic_DNA"/>
</dbReference>
<dbReference type="InterPro" id="IPR007684">
    <property type="entry name" value="Znf_Ogr/Delta"/>
</dbReference>
<evidence type="ECO:0000259" key="1">
    <source>
        <dbReference type="Pfam" id="PF04606"/>
    </source>
</evidence>
<dbReference type="Pfam" id="PF04606">
    <property type="entry name" value="Ogr_Delta"/>
    <property type="match status" value="1"/>
</dbReference>
<accession>A0A1N6YKZ8</accession>
<evidence type="ECO:0000313" key="3">
    <source>
        <dbReference type="Proteomes" id="UP000186079"/>
    </source>
</evidence>
<dbReference type="RefSeq" id="WP_039560003.1">
    <property type="nucleotide sequence ID" value="NZ_FTMC01000015.1"/>
</dbReference>
<dbReference type="Proteomes" id="UP000186079">
    <property type="component" value="Unassembled WGS sequence"/>
</dbReference>
<gene>
    <name evidence="2" type="ORF">SAMN05421672_115113</name>
</gene>
<name>A0A1N6YKZ8_9PSED</name>